<reference evidence="1 2" key="1">
    <citation type="submission" date="2024-02" db="EMBL/GenBank/DDBJ databases">
        <title>Genome and pathogenicity analysis of Helicobacter mastomyrinus isolated from mice.</title>
        <authorList>
            <person name="Zhu L."/>
        </authorList>
    </citation>
    <scope>NUCLEOTIDE SEQUENCE [LARGE SCALE GENOMIC DNA]</scope>
    <source>
        <strain evidence="1 2">Hm-17</strain>
    </source>
</reference>
<sequence>MSIEIYKITRTAYVDEAKIYLIPETRVFADRAQALDYYYSQIENNLGVCLTGMCFEEIEQLLKQNYVSGKIKFAYHFNKERLHLNQPKCPHCLSNVEASAVDGYKYFCPDCEEDFLSFEVV</sequence>
<organism evidence="1 2">
    <name type="scientific">Helicobacter mastomyrinus</name>
    <dbReference type="NCBI Taxonomy" id="287948"/>
    <lineage>
        <taxon>Bacteria</taxon>
        <taxon>Pseudomonadati</taxon>
        <taxon>Campylobacterota</taxon>
        <taxon>Epsilonproteobacteria</taxon>
        <taxon>Campylobacterales</taxon>
        <taxon>Helicobacteraceae</taxon>
        <taxon>Helicobacter</taxon>
    </lineage>
</organism>
<name>A0ABZ3F578_9HELI</name>
<dbReference type="RefSeq" id="WP_295698653.1">
    <property type="nucleotide sequence ID" value="NZ_CP145316.1"/>
</dbReference>
<evidence type="ECO:0000313" key="1">
    <source>
        <dbReference type="EMBL" id="XAM17328.1"/>
    </source>
</evidence>
<accession>A0ABZ3F578</accession>
<dbReference type="Proteomes" id="UP001434737">
    <property type="component" value="Chromosome"/>
</dbReference>
<keyword evidence="2" id="KW-1185">Reference proteome</keyword>
<evidence type="ECO:0000313" key="2">
    <source>
        <dbReference type="Proteomes" id="UP001434737"/>
    </source>
</evidence>
<gene>
    <name evidence="1" type="ORF">V3I05_06465</name>
</gene>
<proteinExistence type="predicted"/>
<protein>
    <recommendedName>
        <fullName evidence="3">Hydrogenase</fullName>
    </recommendedName>
</protein>
<evidence type="ECO:0008006" key="3">
    <source>
        <dbReference type="Google" id="ProtNLM"/>
    </source>
</evidence>
<dbReference type="EMBL" id="CP145316">
    <property type="protein sequence ID" value="XAM17328.1"/>
    <property type="molecule type" value="Genomic_DNA"/>
</dbReference>